<evidence type="ECO:0000313" key="1">
    <source>
        <dbReference type="EMBL" id="VDP59049.1"/>
    </source>
</evidence>
<dbReference type="Proteomes" id="UP000269396">
    <property type="component" value="Unassembled WGS sequence"/>
</dbReference>
<evidence type="ECO:0000313" key="2">
    <source>
        <dbReference type="Proteomes" id="UP000269396"/>
    </source>
</evidence>
<sequence length="247" mass="29100">MLKIPNTALLFFDYFSTGTFFILLIYLFTRLCTHLLHFPSLNCHLDVIIYQSRAVIIFLVVFVYFVGVLTCKINDKFLVYTMLRNRRRLNTLLYTLILFTFALCSLCSVIFVPYTSFAIFLLSTSVFLLFSDLSIFLIYYLLETELLNYQHAKRHCLLSHLFSNQLFVDHILGMFLKTSLFSISITSKYAYLESIFKSTLMEQIMYIVIIFVFLPSFMRIFASYVRRMCGKQQKCLVSKSVILNFFF</sequence>
<name>A0A183PBJ1_9TREM</name>
<reference evidence="1 2" key="1">
    <citation type="submission" date="2018-11" db="EMBL/GenBank/DDBJ databases">
        <authorList>
            <consortium name="Pathogen Informatics"/>
        </authorList>
    </citation>
    <scope>NUCLEOTIDE SEQUENCE [LARGE SCALE GENOMIC DNA]</scope>
    <source>
        <strain>Denwood</strain>
        <strain evidence="2">Zambia</strain>
    </source>
</reference>
<keyword evidence="2" id="KW-1185">Reference proteome</keyword>
<accession>A0A183PBJ1</accession>
<dbReference type="AlphaFoldDB" id="A0A183PBJ1"/>
<organism evidence="1 2">
    <name type="scientific">Schistosoma mattheei</name>
    <dbReference type="NCBI Taxonomy" id="31246"/>
    <lineage>
        <taxon>Eukaryota</taxon>
        <taxon>Metazoa</taxon>
        <taxon>Spiralia</taxon>
        <taxon>Lophotrochozoa</taxon>
        <taxon>Platyhelminthes</taxon>
        <taxon>Trematoda</taxon>
        <taxon>Digenea</taxon>
        <taxon>Strigeidida</taxon>
        <taxon>Schistosomatoidea</taxon>
        <taxon>Schistosomatidae</taxon>
        <taxon>Schistosoma</taxon>
    </lineage>
</organism>
<gene>
    <name evidence="1" type="ORF">SMTD_LOCUS11727</name>
</gene>
<proteinExistence type="predicted"/>
<protein>
    <submittedName>
        <fullName evidence="1">Uncharacterized protein</fullName>
    </submittedName>
</protein>
<dbReference type="EMBL" id="UZAL01031736">
    <property type="protein sequence ID" value="VDP59049.1"/>
    <property type="molecule type" value="Genomic_DNA"/>
</dbReference>